<keyword evidence="5" id="KW-0560">Oxidoreductase</keyword>
<dbReference type="Gene3D" id="3.40.50.720">
    <property type="entry name" value="NAD(P)-binding Rossmann-like Domain"/>
    <property type="match status" value="1"/>
</dbReference>
<evidence type="ECO:0000256" key="5">
    <source>
        <dbReference type="ARBA" id="ARBA00023002"/>
    </source>
</evidence>
<dbReference type="InterPro" id="IPR036291">
    <property type="entry name" value="NAD(P)-bd_dom_sf"/>
</dbReference>
<protein>
    <submittedName>
        <fullName evidence="7">Uncharacterized protein</fullName>
    </submittedName>
</protein>
<dbReference type="EMBL" id="JBJUIK010000003">
    <property type="protein sequence ID" value="KAL3533027.1"/>
    <property type="molecule type" value="Genomic_DNA"/>
</dbReference>
<dbReference type="AlphaFoldDB" id="A0ABD3APA7"/>
<keyword evidence="8" id="KW-1185">Reference proteome</keyword>
<dbReference type="GO" id="GO:0016020">
    <property type="term" value="C:membrane"/>
    <property type="evidence" value="ECO:0007669"/>
    <property type="project" value="UniProtKB-SubCell"/>
</dbReference>
<dbReference type="GO" id="GO:0016491">
    <property type="term" value="F:oxidoreductase activity"/>
    <property type="evidence" value="ECO:0007669"/>
    <property type="project" value="UniProtKB-KW"/>
</dbReference>
<dbReference type="InterPro" id="IPR020904">
    <property type="entry name" value="Sc_DH/Rdtase_CS"/>
</dbReference>
<evidence type="ECO:0000256" key="1">
    <source>
        <dbReference type="ARBA" id="ARBA00004606"/>
    </source>
</evidence>
<proteinExistence type="inferred from homology"/>
<sequence length="287" mass="32223">MDMQHLTYEYARRGACLLIIARRENLLKKVAENARKLGSPDVVPICADVLKVHDCKRFVEESVNHFGRCNLFDFNSRKSLMNLFSVDVLVNNAGIGSMCLIEDVTDITKLAPVMDVNFWGSIYPTFFAIPYLKRTKGSIFVNASSAAISHPPAFGIYSASKAALLGFYETMRVELAPEISITTATLGIIESEMTKGKHLSKEGTTQVNSDLANAYANQLPVMSSSACAKAIVDAIRRKERNVTEPKWYRFLFLLKTLCPELIEWGNRRYYLKIKAWSQDHSHATISK</sequence>
<dbReference type="PRINTS" id="PR00080">
    <property type="entry name" value="SDRFAMILY"/>
</dbReference>
<evidence type="ECO:0000256" key="6">
    <source>
        <dbReference type="RuleBase" id="RU000363"/>
    </source>
</evidence>
<evidence type="ECO:0000313" key="8">
    <source>
        <dbReference type="Proteomes" id="UP001630127"/>
    </source>
</evidence>
<keyword evidence="3" id="KW-0521">NADP</keyword>
<comment type="similarity">
    <text evidence="2 6">Belongs to the short-chain dehydrogenases/reductases (SDR) family.</text>
</comment>
<evidence type="ECO:0000256" key="3">
    <source>
        <dbReference type="ARBA" id="ARBA00022857"/>
    </source>
</evidence>
<gene>
    <name evidence="7" type="ORF">ACH5RR_006548</name>
</gene>
<dbReference type="PROSITE" id="PS00061">
    <property type="entry name" value="ADH_SHORT"/>
    <property type="match status" value="1"/>
</dbReference>
<dbReference type="InterPro" id="IPR002347">
    <property type="entry name" value="SDR_fam"/>
</dbReference>
<dbReference type="PRINTS" id="PR00081">
    <property type="entry name" value="GDHRDH"/>
</dbReference>
<organism evidence="7 8">
    <name type="scientific">Cinchona calisaya</name>
    <dbReference type="NCBI Taxonomy" id="153742"/>
    <lineage>
        <taxon>Eukaryota</taxon>
        <taxon>Viridiplantae</taxon>
        <taxon>Streptophyta</taxon>
        <taxon>Embryophyta</taxon>
        <taxon>Tracheophyta</taxon>
        <taxon>Spermatophyta</taxon>
        <taxon>Magnoliopsida</taxon>
        <taxon>eudicotyledons</taxon>
        <taxon>Gunneridae</taxon>
        <taxon>Pentapetalae</taxon>
        <taxon>asterids</taxon>
        <taxon>lamiids</taxon>
        <taxon>Gentianales</taxon>
        <taxon>Rubiaceae</taxon>
        <taxon>Cinchonoideae</taxon>
        <taxon>Cinchoneae</taxon>
        <taxon>Cinchona</taxon>
    </lineage>
</organism>
<dbReference type="SUPFAM" id="SSF51735">
    <property type="entry name" value="NAD(P)-binding Rossmann-fold domains"/>
    <property type="match status" value="1"/>
</dbReference>
<keyword evidence="4" id="KW-0812">Transmembrane</keyword>
<dbReference type="Pfam" id="PF00106">
    <property type="entry name" value="adh_short"/>
    <property type="match status" value="1"/>
</dbReference>
<evidence type="ECO:0000256" key="4">
    <source>
        <dbReference type="ARBA" id="ARBA00022968"/>
    </source>
</evidence>
<reference evidence="7 8" key="1">
    <citation type="submission" date="2024-11" db="EMBL/GenBank/DDBJ databases">
        <title>A near-complete genome assembly of Cinchona calisaya.</title>
        <authorList>
            <person name="Lian D.C."/>
            <person name="Zhao X.W."/>
            <person name="Wei L."/>
        </authorList>
    </citation>
    <scope>NUCLEOTIDE SEQUENCE [LARGE SCALE GENOMIC DNA]</scope>
    <source>
        <tissue evidence="7">Nenye</tissue>
    </source>
</reference>
<dbReference type="PANTHER" id="PTHR43391:SF91">
    <property type="entry name" value="OS04G0390700 PROTEIN"/>
    <property type="match status" value="1"/>
</dbReference>
<evidence type="ECO:0000313" key="7">
    <source>
        <dbReference type="EMBL" id="KAL3533027.1"/>
    </source>
</evidence>
<name>A0ABD3APA7_9GENT</name>
<dbReference type="PANTHER" id="PTHR43391">
    <property type="entry name" value="RETINOL DEHYDROGENASE-RELATED"/>
    <property type="match status" value="1"/>
</dbReference>
<accession>A0ABD3APA7</accession>
<dbReference type="Proteomes" id="UP001630127">
    <property type="component" value="Unassembled WGS sequence"/>
</dbReference>
<comment type="subcellular location">
    <subcellularLocation>
        <location evidence="1">Membrane</location>
        <topology evidence="1">Single-pass type II membrane protein</topology>
    </subcellularLocation>
</comment>
<keyword evidence="4" id="KW-0735">Signal-anchor</keyword>
<evidence type="ECO:0000256" key="2">
    <source>
        <dbReference type="ARBA" id="ARBA00006484"/>
    </source>
</evidence>
<comment type="caution">
    <text evidence="7">The sequence shown here is derived from an EMBL/GenBank/DDBJ whole genome shotgun (WGS) entry which is preliminary data.</text>
</comment>